<feature type="transmembrane region" description="Helical" evidence="1">
    <location>
        <begin position="202"/>
        <end position="225"/>
    </location>
</feature>
<evidence type="ECO:0000313" key="2">
    <source>
        <dbReference type="EMBL" id="PKK92237.1"/>
    </source>
</evidence>
<evidence type="ECO:0000313" key="3">
    <source>
        <dbReference type="Proteomes" id="UP000233256"/>
    </source>
</evidence>
<proteinExistence type="predicted"/>
<feature type="transmembrane region" description="Helical" evidence="1">
    <location>
        <begin position="71"/>
        <end position="94"/>
    </location>
</feature>
<keyword evidence="1" id="KW-1133">Transmembrane helix</keyword>
<evidence type="ECO:0000256" key="1">
    <source>
        <dbReference type="SAM" id="Phobius"/>
    </source>
</evidence>
<keyword evidence="1" id="KW-0472">Membrane</keyword>
<dbReference type="AlphaFoldDB" id="A0A2N1PV64"/>
<name>A0A2N1PV64_9BACT</name>
<feature type="transmembrane region" description="Helical" evidence="1">
    <location>
        <begin position="237"/>
        <end position="267"/>
    </location>
</feature>
<reference evidence="2 3" key="1">
    <citation type="journal article" date="2017" name="ISME J.">
        <title>Potential for microbial H2 and metal transformations associated with novel bacteria and archaea in deep terrestrial subsurface sediments.</title>
        <authorList>
            <person name="Hernsdorf A.W."/>
            <person name="Amano Y."/>
            <person name="Miyakawa K."/>
            <person name="Ise K."/>
            <person name="Suzuki Y."/>
            <person name="Anantharaman K."/>
            <person name="Probst A."/>
            <person name="Burstein D."/>
            <person name="Thomas B.C."/>
            <person name="Banfield J.F."/>
        </authorList>
    </citation>
    <scope>NUCLEOTIDE SEQUENCE [LARGE SCALE GENOMIC DNA]</scope>
    <source>
        <strain evidence="2">HGW-Wallbacteria-1</strain>
    </source>
</reference>
<accession>A0A2N1PV64</accession>
<feature type="transmembrane region" description="Helical" evidence="1">
    <location>
        <begin position="101"/>
        <end position="120"/>
    </location>
</feature>
<feature type="transmembrane region" description="Helical" evidence="1">
    <location>
        <begin position="37"/>
        <end position="59"/>
    </location>
</feature>
<gene>
    <name evidence="2" type="ORF">CVV64_02155</name>
</gene>
<dbReference type="Proteomes" id="UP000233256">
    <property type="component" value="Unassembled WGS sequence"/>
</dbReference>
<sequence length="306" mass="32186">MSESSQDREVQSVSEATLEAVGASTSELTVSSTSGSFAGFIVPPFVWMILFYIAVIWISPWSQDHFGLTGAPVSGIALFTAAGFMSLTALWAIGRMAGTNVSGAVLVLVFAISALADIGINRSLANGAAGGMHHYGFINLSLMGMAYSGGTLVSRAVDKVTYILPLSVIAGIADIWSVFAGVTKEVAKSKVALNYALFSYPVPGFGIRPLVGATDFLFAALYLSLALKFDLPFRRNAILVGFSFLLSIAIAIGTGLGIPVLPVMALMVILGNWSSVKVTDPREKREALAGIVMVVTALAIITLVRR</sequence>
<feature type="transmembrane region" description="Helical" evidence="1">
    <location>
        <begin position="132"/>
        <end position="153"/>
    </location>
</feature>
<protein>
    <submittedName>
        <fullName evidence="2">Uncharacterized protein</fullName>
    </submittedName>
</protein>
<dbReference type="EMBL" id="PGXC01000001">
    <property type="protein sequence ID" value="PKK92237.1"/>
    <property type="molecule type" value="Genomic_DNA"/>
</dbReference>
<keyword evidence="1" id="KW-0812">Transmembrane</keyword>
<feature type="transmembrane region" description="Helical" evidence="1">
    <location>
        <begin position="287"/>
        <end position="304"/>
    </location>
</feature>
<feature type="transmembrane region" description="Helical" evidence="1">
    <location>
        <begin position="160"/>
        <end position="182"/>
    </location>
</feature>
<comment type="caution">
    <text evidence="2">The sequence shown here is derived from an EMBL/GenBank/DDBJ whole genome shotgun (WGS) entry which is preliminary data.</text>
</comment>
<organism evidence="2 3">
    <name type="scientific">Candidatus Wallbacteria bacterium HGW-Wallbacteria-1</name>
    <dbReference type="NCBI Taxonomy" id="2013854"/>
    <lineage>
        <taxon>Bacteria</taxon>
        <taxon>Candidatus Walliibacteriota</taxon>
    </lineage>
</organism>